<comment type="similarity">
    <text evidence="2">Belongs to the MscS (TC 1.A.23) family.</text>
</comment>
<feature type="domain" description="Mechanosensitive ion channel MscS" evidence="7">
    <location>
        <begin position="322"/>
        <end position="387"/>
    </location>
</feature>
<feature type="transmembrane region" description="Helical" evidence="6">
    <location>
        <begin position="229"/>
        <end position="254"/>
    </location>
</feature>
<gene>
    <name evidence="8" type="ORF">LMG27198_17430</name>
</gene>
<evidence type="ECO:0000313" key="8">
    <source>
        <dbReference type="EMBL" id="GLI92751.1"/>
    </source>
</evidence>
<comment type="subcellular location">
    <subcellularLocation>
        <location evidence="1">Membrane</location>
        <topology evidence="1">Multi-pass membrane protein</topology>
    </subcellularLocation>
</comment>
<accession>A0A9W6LRU4</accession>
<proteinExistence type="inferred from homology"/>
<dbReference type="InterPro" id="IPR023408">
    <property type="entry name" value="MscS_beta-dom_sf"/>
</dbReference>
<dbReference type="AlphaFoldDB" id="A0A9W6LRU4"/>
<dbReference type="Gene3D" id="2.30.30.60">
    <property type="match status" value="1"/>
</dbReference>
<organism evidence="8 9">
    <name type="scientific">Methylocystis echinoides</name>
    <dbReference type="NCBI Taxonomy" id="29468"/>
    <lineage>
        <taxon>Bacteria</taxon>
        <taxon>Pseudomonadati</taxon>
        <taxon>Pseudomonadota</taxon>
        <taxon>Alphaproteobacteria</taxon>
        <taxon>Hyphomicrobiales</taxon>
        <taxon>Methylocystaceae</taxon>
        <taxon>Methylocystis</taxon>
    </lineage>
</organism>
<feature type="transmembrane region" description="Helical" evidence="6">
    <location>
        <begin position="199"/>
        <end position="217"/>
    </location>
</feature>
<dbReference type="Gene3D" id="1.10.287.1260">
    <property type="match status" value="1"/>
</dbReference>
<dbReference type="Pfam" id="PF00924">
    <property type="entry name" value="MS_channel_2nd"/>
    <property type="match status" value="1"/>
</dbReference>
<evidence type="ECO:0000256" key="3">
    <source>
        <dbReference type="ARBA" id="ARBA00022692"/>
    </source>
</evidence>
<dbReference type="GO" id="GO:0008381">
    <property type="term" value="F:mechanosensitive monoatomic ion channel activity"/>
    <property type="evidence" value="ECO:0007669"/>
    <property type="project" value="UniProtKB-ARBA"/>
</dbReference>
<keyword evidence="9" id="KW-1185">Reference proteome</keyword>
<evidence type="ECO:0000313" key="9">
    <source>
        <dbReference type="Proteomes" id="UP001144323"/>
    </source>
</evidence>
<feature type="transmembrane region" description="Helical" evidence="6">
    <location>
        <begin position="167"/>
        <end position="187"/>
    </location>
</feature>
<dbReference type="EMBL" id="BSEC01000001">
    <property type="protein sequence ID" value="GLI92751.1"/>
    <property type="molecule type" value="Genomic_DNA"/>
</dbReference>
<dbReference type="InterPro" id="IPR006685">
    <property type="entry name" value="MscS_channel_2nd"/>
</dbReference>
<name>A0A9W6LRU4_9HYPH</name>
<evidence type="ECO:0000256" key="6">
    <source>
        <dbReference type="SAM" id="Phobius"/>
    </source>
</evidence>
<dbReference type="PANTHER" id="PTHR30566:SF5">
    <property type="entry name" value="MECHANOSENSITIVE ION CHANNEL PROTEIN 1, MITOCHONDRIAL-RELATED"/>
    <property type="match status" value="1"/>
</dbReference>
<feature type="transmembrane region" description="Helical" evidence="6">
    <location>
        <begin position="275"/>
        <end position="294"/>
    </location>
</feature>
<keyword evidence="5 6" id="KW-0472">Membrane</keyword>
<feature type="transmembrane region" description="Helical" evidence="6">
    <location>
        <begin position="142"/>
        <end position="161"/>
    </location>
</feature>
<dbReference type="PANTHER" id="PTHR30566">
    <property type="entry name" value="YNAI-RELATED MECHANOSENSITIVE ION CHANNEL"/>
    <property type="match status" value="1"/>
</dbReference>
<dbReference type="Proteomes" id="UP001144323">
    <property type="component" value="Unassembled WGS sequence"/>
</dbReference>
<sequence length="405" mass="44458">MERYKLQREASGSWTYPQPDDGERQRIDYLVSEVLETMDLSAVPEWSREKIGAETAFMIREILRLSKIEPNTPLRQIGNDLWVIPGTYIQIGKISSGMRTGDITFTADTVANVPAMYRKIIPKKPRSEFDTYKFYTESPGGIIPPAWTGFVYALPSFWLNSFGTNTVWQWTLFAISLLALAFLPFSLRRIFPEGEVRMLGVAILTMIIAKISNYIVIDVGSLTAQGALVASIIFSIAFYVSLSLSAFMLSEIVARNYSRLNQLNPKNIDSSVFRLLCRVVGVMAALGIAGYGLSAAGFPVMGIVAGLGVGGLAFALAAKPTLENLLAGVVIYLDKSVHVGDHIESKDIEGVVEEIGMRSTRLRARDGTLISITNSELSDKIIRNKTRAITPASNEPDGAEMDSTP</sequence>
<dbReference type="GO" id="GO:0016020">
    <property type="term" value="C:membrane"/>
    <property type="evidence" value="ECO:0007669"/>
    <property type="project" value="UniProtKB-SubCell"/>
</dbReference>
<comment type="caution">
    <text evidence="8">The sequence shown here is derived from an EMBL/GenBank/DDBJ whole genome shotgun (WGS) entry which is preliminary data.</text>
</comment>
<evidence type="ECO:0000256" key="5">
    <source>
        <dbReference type="ARBA" id="ARBA00023136"/>
    </source>
</evidence>
<dbReference type="InterPro" id="IPR010920">
    <property type="entry name" value="LSM_dom_sf"/>
</dbReference>
<keyword evidence="4 6" id="KW-1133">Transmembrane helix</keyword>
<evidence type="ECO:0000256" key="4">
    <source>
        <dbReference type="ARBA" id="ARBA00022989"/>
    </source>
</evidence>
<keyword evidence="3 6" id="KW-0812">Transmembrane</keyword>
<evidence type="ECO:0000256" key="1">
    <source>
        <dbReference type="ARBA" id="ARBA00004141"/>
    </source>
</evidence>
<dbReference type="SUPFAM" id="SSF50182">
    <property type="entry name" value="Sm-like ribonucleoproteins"/>
    <property type="match status" value="1"/>
</dbReference>
<feature type="transmembrane region" description="Helical" evidence="6">
    <location>
        <begin position="300"/>
        <end position="318"/>
    </location>
</feature>
<evidence type="ECO:0000259" key="7">
    <source>
        <dbReference type="Pfam" id="PF00924"/>
    </source>
</evidence>
<dbReference type="InterPro" id="IPR011014">
    <property type="entry name" value="MscS_channel_TM-2"/>
</dbReference>
<dbReference type="SUPFAM" id="SSF82861">
    <property type="entry name" value="Mechanosensitive channel protein MscS (YggB), transmembrane region"/>
    <property type="match status" value="1"/>
</dbReference>
<reference evidence="8" key="1">
    <citation type="journal article" date="2023" name="Int. J. Syst. Evol. Microbiol.">
        <title>Methylocystis iwaonis sp. nov., a type II methane-oxidizing bacterium from surface soil of a rice paddy field in Japan, and emended description of the genus Methylocystis (ex Whittenbury et al. 1970) Bowman et al. 1993.</title>
        <authorList>
            <person name="Kaise H."/>
            <person name="Sawadogo J.B."/>
            <person name="Alam M.S."/>
            <person name="Ueno C."/>
            <person name="Dianou D."/>
            <person name="Shinjo R."/>
            <person name="Asakawa S."/>
        </authorList>
    </citation>
    <scope>NUCLEOTIDE SEQUENCE</scope>
    <source>
        <strain evidence="8">LMG27198</strain>
    </source>
</reference>
<protein>
    <recommendedName>
        <fullName evidence="7">Mechanosensitive ion channel MscS domain-containing protein</fullName>
    </recommendedName>
</protein>
<evidence type="ECO:0000256" key="2">
    <source>
        <dbReference type="ARBA" id="ARBA00008017"/>
    </source>
</evidence>